<dbReference type="InterPro" id="IPR009351">
    <property type="entry name" value="AlkZ-like"/>
</dbReference>
<reference evidence="1 2" key="1">
    <citation type="submission" date="2020-05" db="EMBL/GenBank/DDBJ databases">
        <title>MicrobeNet Type strains.</title>
        <authorList>
            <person name="Nicholson A.C."/>
        </authorList>
    </citation>
    <scope>NUCLEOTIDE SEQUENCE [LARGE SCALE GENOMIC DNA]</scope>
    <source>
        <strain evidence="1 2">JCM 14282</strain>
    </source>
</reference>
<accession>A0A7Y2LYU9</accession>
<dbReference type="AlphaFoldDB" id="A0A7Y2LYU9"/>
<comment type="caution">
    <text evidence="1">The sequence shown here is derived from an EMBL/GenBank/DDBJ whole genome shotgun (WGS) entry which is preliminary data.</text>
</comment>
<dbReference type="Pfam" id="PF06224">
    <property type="entry name" value="AlkZ-like"/>
    <property type="match status" value="1"/>
</dbReference>
<dbReference type="GO" id="GO:0003677">
    <property type="term" value="F:DNA binding"/>
    <property type="evidence" value="ECO:0007669"/>
    <property type="project" value="UniProtKB-KW"/>
</dbReference>
<proteinExistence type="predicted"/>
<dbReference type="Proteomes" id="UP000543598">
    <property type="component" value="Unassembled WGS sequence"/>
</dbReference>
<protein>
    <submittedName>
        <fullName evidence="1">Winged helix DNA-binding domain-containing protein</fullName>
    </submittedName>
</protein>
<keyword evidence="1" id="KW-0238">DNA-binding</keyword>
<dbReference type="PANTHER" id="PTHR38479:SF2">
    <property type="entry name" value="WINGED HELIX DNA-BINDING DOMAIN-CONTAINING PROTEIN"/>
    <property type="match status" value="1"/>
</dbReference>
<keyword evidence="2" id="KW-1185">Reference proteome</keyword>
<evidence type="ECO:0000313" key="2">
    <source>
        <dbReference type="Proteomes" id="UP000543598"/>
    </source>
</evidence>
<evidence type="ECO:0000313" key="1">
    <source>
        <dbReference type="EMBL" id="NNH03329.1"/>
    </source>
</evidence>
<name>A0A7Y2LYU9_9MICO</name>
<sequence length="354" mass="38440">MDAARLRSERLRSHRLSAPAPTLVAAAGHVLATQGQEFWGGRWALAARTKGSPRLSSVDAAFDRGELVRSWTMRGTVHVIPPRDLAWVLSLTGERQFRTAASRQRMLGLGEEEMVRSERAVRGALAGGNRLTRAELFDIFRGLGIDPREQRGVHLLYAMSVRGVVVQGPVVARASGPTREQYVVLSEEWVREHATPADPLAEFFVRYIDGHGPAGAADFAWWSGLPIGTARRAVEAAAHRVTEVEDGMYVSTSPPRRHPSAPEVVALPPFDEYFLSYADRSPACAALEQVPLIATGGAMRPIVVARGVVVATWLHSLAVGRHEGDPVPEPLVDGAATDVEVAAALERYRLFVTG</sequence>
<dbReference type="EMBL" id="JABEMB010000005">
    <property type="protein sequence ID" value="NNH03329.1"/>
    <property type="molecule type" value="Genomic_DNA"/>
</dbReference>
<organism evidence="1 2">
    <name type="scientific">Microbacterium ulmi</name>
    <dbReference type="NCBI Taxonomy" id="179095"/>
    <lineage>
        <taxon>Bacteria</taxon>
        <taxon>Bacillati</taxon>
        <taxon>Actinomycetota</taxon>
        <taxon>Actinomycetes</taxon>
        <taxon>Micrococcales</taxon>
        <taxon>Microbacteriaceae</taxon>
        <taxon>Microbacterium</taxon>
    </lineage>
</organism>
<gene>
    <name evidence="1" type="ORF">HLA99_05635</name>
</gene>
<dbReference type="PANTHER" id="PTHR38479">
    <property type="entry name" value="LMO0824 PROTEIN"/>
    <property type="match status" value="1"/>
</dbReference>
<dbReference type="RefSeq" id="WP_167038769.1">
    <property type="nucleotide sequence ID" value="NZ_BAAANA010000001.1"/>
</dbReference>